<evidence type="ECO:0008006" key="3">
    <source>
        <dbReference type="Google" id="ProtNLM"/>
    </source>
</evidence>
<gene>
    <name evidence="1" type="ORF">DBT_0315</name>
</gene>
<dbReference type="Proteomes" id="UP000093080">
    <property type="component" value="Unassembled WGS sequence"/>
</dbReference>
<sequence length="170" mass="19819">MDDVLSPDALVTFRKGELAYHPVKGMLIELPYDMIKIKGKIGGFTCIFFKESTNSCLIYENRPIECKTLECWNPDPLISMFLKDLLNRKMIFKDKTLREIFEEYDRLFAPSLIRRLVALHDTNGLMDLERKDQEFRNKLKKSCPLKENAYDALLGRPVSVLREAFESVHL</sequence>
<proteinExistence type="predicted"/>
<name>A0A1B9F9A9_9BACT</name>
<evidence type="ECO:0000313" key="1">
    <source>
        <dbReference type="EMBL" id="OCC16498.1"/>
    </source>
</evidence>
<dbReference type="STRING" id="1156395.DBT_0315"/>
<dbReference type="EMBL" id="MAGO01000001">
    <property type="protein sequence ID" value="OCC16498.1"/>
    <property type="molecule type" value="Genomic_DNA"/>
</dbReference>
<evidence type="ECO:0000313" key="2">
    <source>
        <dbReference type="Proteomes" id="UP000093080"/>
    </source>
</evidence>
<organism evidence="1 2">
    <name type="scientific">Dissulfuribacter thermophilus</name>
    <dbReference type="NCBI Taxonomy" id="1156395"/>
    <lineage>
        <taxon>Bacteria</taxon>
        <taxon>Pseudomonadati</taxon>
        <taxon>Thermodesulfobacteriota</taxon>
        <taxon>Dissulfuribacteria</taxon>
        <taxon>Dissulfuribacterales</taxon>
        <taxon>Dissulfuribacteraceae</taxon>
        <taxon>Dissulfuribacter</taxon>
    </lineage>
</organism>
<accession>A0A1B9F9A9</accession>
<reference evidence="1 2" key="1">
    <citation type="submission" date="2016-06" db="EMBL/GenBank/DDBJ databases">
        <title>Respiratory ammonification of nitrate coupled to the oxidation of elemental sulfur in deep-sea autotrophic thermophilic bacteria.</title>
        <authorList>
            <person name="Slobodkina G.B."/>
            <person name="Mardanov A.V."/>
            <person name="Ravin N.V."/>
            <person name="Frolova A.A."/>
            <person name="Viryasiv M.B."/>
            <person name="Chernyh N.A."/>
            <person name="Bonch-Osmolovskaya E.A."/>
            <person name="Slobodkin A.I."/>
        </authorList>
    </citation>
    <scope>NUCLEOTIDE SEQUENCE [LARGE SCALE GENOMIC DNA]</scope>
    <source>
        <strain evidence="1 2">S69</strain>
    </source>
</reference>
<dbReference type="AlphaFoldDB" id="A0A1B9F9A9"/>
<comment type="caution">
    <text evidence="1">The sequence shown here is derived from an EMBL/GenBank/DDBJ whole genome shotgun (WGS) entry which is preliminary data.</text>
</comment>
<keyword evidence="2" id="KW-1185">Reference proteome</keyword>
<protein>
    <recommendedName>
        <fullName evidence="3">YkgJ family cysteine cluster protein</fullName>
    </recommendedName>
</protein>